<gene>
    <name evidence="5" type="ORF">TrCOL_g6340</name>
</gene>
<dbReference type="Proteomes" id="UP001165065">
    <property type="component" value="Unassembled WGS sequence"/>
</dbReference>
<dbReference type="GO" id="GO:0004674">
    <property type="term" value="F:protein serine/threonine kinase activity"/>
    <property type="evidence" value="ECO:0007669"/>
    <property type="project" value="TreeGrafter"/>
</dbReference>
<dbReference type="GO" id="GO:0007166">
    <property type="term" value="P:cell surface receptor signaling pathway"/>
    <property type="evidence" value="ECO:0007669"/>
    <property type="project" value="InterPro"/>
</dbReference>
<feature type="compositionally biased region" description="Basic and acidic residues" evidence="2">
    <location>
        <begin position="764"/>
        <end position="798"/>
    </location>
</feature>
<reference evidence="6" key="1">
    <citation type="journal article" date="2023" name="Commun. Biol.">
        <title>Genome analysis of Parmales, the sister group of diatoms, reveals the evolutionary specialization of diatoms from phago-mixotrophs to photoautotrophs.</title>
        <authorList>
            <person name="Ban H."/>
            <person name="Sato S."/>
            <person name="Yoshikawa S."/>
            <person name="Yamada K."/>
            <person name="Nakamura Y."/>
            <person name="Ichinomiya M."/>
            <person name="Sato N."/>
            <person name="Blanc-Mathieu R."/>
            <person name="Endo H."/>
            <person name="Kuwata A."/>
            <person name="Ogata H."/>
        </authorList>
    </citation>
    <scope>NUCLEOTIDE SEQUENCE [LARGE SCALE GENOMIC DNA]</scope>
</reference>
<comment type="caution">
    <text evidence="5">The sequence shown here is derived from an EMBL/GenBank/DDBJ whole genome shotgun (WGS) entry which is preliminary data.</text>
</comment>
<dbReference type="InterPro" id="IPR011009">
    <property type="entry name" value="Kinase-like_dom_sf"/>
</dbReference>
<dbReference type="InterPro" id="IPR002048">
    <property type="entry name" value="EF_hand_dom"/>
</dbReference>
<feature type="compositionally biased region" description="Polar residues" evidence="2">
    <location>
        <begin position="752"/>
        <end position="763"/>
    </location>
</feature>
<dbReference type="CDD" id="cd13999">
    <property type="entry name" value="STKc_MAP3K-like"/>
    <property type="match status" value="1"/>
</dbReference>
<evidence type="ECO:0000313" key="6">
    <source>
        <dbReference type="Proteomes" id="UP001165065"/>
    </source>
</evidence>
<dbReference type="GO" id="GO:0005524">
    <property type="term" value="F:ATP binding"/>
    <property type="evidence" value="ECO:0007669"/>
    <property type="project" value="InterPro"/>
</dbReference>
<dbReference type="InterPro" id="IPR008271">
    <property type="entry name" value="Ser/Thr_kinase_AS"/>
</dbReference>
<evidence type="ECO:0008006" key="7">
    <source>
        <dbReference type="Google" id="ProtNLM"/>
    </source>
</evidence>
<dbReference type="InterPro" id="IPR000719">
    <property type="entry name" value="Prot_kinase_dom"/>
</dbReference>
<name>A0A9W7L895_9STRA</name>
<dbReference type="InterPro" id="IPR036537">
    <property type="entry name" value="Adaptor_Cbl_N_dom_sf"/>
</dbReference>
<evidence type="ECO:0000256" key="1">
    <source>
        <dbReference type="ARBA" id="ARBA00024334"/>
    </source>
</evidence>
<dbReference type="SUPFAM" id="SSF56112">
    <property type="entry name" value="Protein kinase-like (PK-like)"/>
    <property type="match status" value="1"/>
</dbReference>
<keyword evidence="6" id="KW-1185">Reference proteome</keyword>
<dbReference type="InterPro" id="IPR001245">
    <property type="entry name" value="Ser-Thr/Tyr_kinase_cat_dom"/>
</dbReference>
<feature type="domain" description="Protein kinase" evidence="3">
    <location>
        <begin position="283"/>
        <end position="548"/>
    </location>
</feature>
<dbReference type="AlphaFoldDB" id="A0A9W7L895"/>
<dbReference type="InterPro" id="IPR018247">
    <property type="entry name" value="EF_Hand_1_Ca_BS"/>
</dbReference>
<evidence type="ECO:0000259" key="4">
    <source>
        <dbReference type="PROSITE" id="PS50222"/>
    </source>
</evidence>
<evidence type="ECO:0000256" key="2">
    <source>
        <dbReference type="SAM" id="MobiDB-lite"/>
    </source>
</evidence>
<organism evidence="5 6">
    <name type="scientific">Triparma columacea</name>
    <dbReference type="NCBI Taxonomy" id="722753"/>
    <lineage>
        <taxon>Eukaryota</taxon>
        <taxon>Sar</taxon>
        <taxon>Stramenopiles</taxon>
        <taxon>Ochrophyta</taxon>
        <taxon>Bolidophyceae</taxon>
        <taxon>Parmales</taxon>
        <taxon>Triparmaceae</taxon>
        <taxon>Triparma</taxon>
    </lineage>
</organism>
<dbReference type="PROSITE" id="PS50011">
    <property type="entry name" value="PROTEIN_KINASE_DOM"/>
    <property type="match status" value="1"/>
</dbReference>
<evidence type="ECO:0000259" key="3">
    <source>
        <dbReference type="PROSITE" id="PS50011"/>
    </source>
</evidence>
<dbReference type="GO" id="GO:0005509">
    <property type="term" value="F:calcium ion binding"/>
    <property type="evidence" value="ECO:0007669"/>
    <property type="project" value="InterPro"/>
</dbReference>
<dbReference type="InterPro" id="IPR054000">
    <property type="entry name" value="MLKL_N"/>
</dbReference>
<dbReference type="Gene3D" id="1.10.510.10">
    <property type="entry name" value="Transferase(Phosphotransferase) domain 1"/>
    <property type="match status" value="1"/>
</dbReference>
<dbReference type="PROSITE" id="PS00108">
    <property type="entry name" value="PROTEIN_KINASE_ST"/>
    <property type="match status" value="1"/>
</dbReference>
<dbReference type="Pfam" id="PF07714">
    <property type="entry name" value="PK_Tyr_Ser-Thr"/>
    <property type="match status" value="1"/>
</dbReference>
<dbReference type="EMBL" id="BRYA01000102">
    <property type="protein sequence ID" value="GMI39426.1"/>
    <property type="molecule type" value="Genomic_DNA"/>
</dbReference>
<feature type="domain" description="EF-hand" evidence="4">
    <location>
        <begin position="610"/>
        <end position="645"/>
    </location>
</feature>
<dbReference type="CDD" id="cd21037">
    <property type="entry name" value="MLKL_NTD"/>
    <property type="match status" value="1"/>
</dbReference>
<feature type="compositionally biased region" description="Basic and acidic residues" evidence="2">
    <location>
        <begin position="708"/>
        <end position="741"/>
    </location>
</feature>
<protein>
    <recommendedName>
        <fullName evidence="7">Calmodulin</fullName>
    </recommendedName>
</protein>
<dbReference type="Pfam" id="PF22215">
    <property type="entry name" value="MLKL_N"/>
    <property type="match status" value="1"/>
</dbReference>
<dbReference type="InterPro" id="IPR051681">
    <property type="entry name" value="Ser/Thr_Kinases-Pseudokinases"/>
</dbReference>
<dbReference type="PANTHER" id="PTHR44329">
    <property type="entry name" value="SERINE/THREONINE-PROTEIN KINASE TNNI3K-RELATED"/>
    <property type="match status" value="1"/>
</dbReference>
<dbReference type="PROSITE" id="PS50222">
    <property type="entry name" value="EF_HAND_2"/>
    <property type="match status" value="1"/>
</dbReference>
<dbReference type="OrthoDB" id="204797at2759"/>
<evidence type="ECO:0000313" key="5">
    <source>
        <dbReference type="EMBL" id="GMI39426.1"/>
    </source>
</evidence>
<dbReference type="PROSITE" id="PS00018">
    <property type="entry name" value="EF_HAND_1"/>
    <property type="match status" value="1"/>
</dbReference>
<dbReference type="Gene3D" id="1.20.930.20">
    <property type="entry name" value="Adaptor protein Cbl, N-terminal domain"/>
    <property type="match status" value="1"/>
</dbReference>
<dbReference type="InterPro" id="IPR059179">
    <property type="entry name" value="MLKL-like_MCAfunc"/>
</dbReference>
<proteinExistence type="inferred from homology"/>
<comment type="similarity">
    <text evidence="1">Belongs to the protein kinase superfamily. Ser/Thr protein kinase family. CDPK subfamily.</text>
</comment>
<accession>A0A9W7L895</accession>
<sequence>MSVIDAARGGAAAALTLLEVSSEVGEGVPILGQILALGNVIRETIEKLQSADDKLARLTKDIGRLDPIVKKFDGKKVDEDVLAKINALKLLCVQISQVVKKWCGKGYMKRMYNAKSYDDKFSESHQALCDCMDALQRAVIVDTNMDVKEIKLEISDQRNLAMETNMLVKSIVGQMGNAGTPEVSAALANQTNSLNSILAVLEMKSHEGENLASLTHETVGRLDDNLMQMMRECGKMASAAMRTEGKVDEIDGKIAALGAKKTVQERRDERLSSMEIDDRNVTWHEDAPFAHGSFGAVYRVTYERRIVAAKKVSLRDVPLNALESTKKEYQKEVALMGELRSQNTVQILGAITRPAELVILMEYCEGGDLRGLLDKAHVGEVDFGHGEQCNMLLDVSYGIRYLHNKLVIHGDFKSPNVLIDREGTGKVADFGGSQSNSMSSSMSAQKGSGIGTYGWAAPEVIKDGIKALGPKADVYSFGIVIWECATKNIPWEGMNNAQIIGEVRYEKKRPQVDESMDKDLRALMEQCWSDDPKDRPHFDEIVERLEAITPTKTKTVLRTSSNVSNVSNVSEDGTGDLWERLKADCEATGSNIPVGDDLVMAFEGLFLDGEDVNDRDALISLLDINKNGAVSKPEFKKFLAKWKKSGKSMEAYLGNTGAEGGDLGGKANELRKMEENLNLKRKEMEKMKEHIEKKEAEAAKMLKEAEMKAAEVAEEEQKRVAEEKRRREAERKAKEEEERKAKIQPPPPPPSESRNGFKFTSNDQLKEAAKEWVQDKDKAKGKYGKIEDWDVSEVTRHV</sequence>
<feature type="region of interest" description="Disordered" evidence="2">
    <location>
        <begin position="708"/>
        <end position="798"/>
    </location>
</feature>
<dbReference type="PRINTS" id="PR00109">
    <property type="entry name" value="TYRKINASE"/>
</dbReference>